<keyword evidence="4" id="KW-1185">Reference proteome</keyword>
<organism evidence="3 4">
    <name type="scientific">Lagenidium giganteum</name>
    <dbReference type="NCBI Taxonomy" id="4803"/>
    <lineage>
        <taxon>Eukaryota</taxon>
        <taxon>Sar</taxon>
        <taxon>Stramenopiles</taxon>
        <taxon>Oomycota</taxon>
        <taxon>Peronosporomycetes</taxon>
        <taxon>Pythiales</taxon>
        <taxon>Pythiaceae</taxon>
    </lineage>
</organism>
<feature type="region of interest" description="Disordered" evidence="1">
    <location>
        <begin position="208"/>
        <end position="227"/>
    </location>
</feature>
<reference evidence="3" key="2">
    <citation type="journal article" date="2023" name="Microbiol Resour">
        <title>Decontamination and Annotation of the Draft Genome Sequence of the Oomycete Lagenidium giganteum ARSEF 373.</title>
        <authorList>
            <person name="Morgan W.R."/>
            <person name="Tartar A."/>
        </authorList>
    </citation>
    <scope>NUCLEOTIDE SEQUENCE</scope>
    <source>
        <strain evidence="3">ARSEF 373</strain>
    </source>
</reference>
<evidence type="ECO:0000259" key="2">
    <source>
        <dbReference type="PROSITE" id="PS50195"/>
    </source>
</evidence>
<dbReference type="AlphaFoldDB" id="A0AAV2ZAA6"/>
<protein>
    <recommendedName>
        <fullName evidence="2">PX domain-containing protein</fullName>
    </recommendedName>
</protein>
<dbReference type="EMBL" id="DAKRPA010000025">
    <property type="protein sequence ID" value="DBA02949.1"/>
    <property type="molecule type" value="Genomic_DNA"/>
</dbReference>
<evidence type="ECO:0000313" key="4">
    <source>
        <dbReference type="Proteomes" id="UP001146120"/>
    </source>
</evidence>
<dbReference type="Pfam" id="PF00787">
    <property type="entry name" value="PX"/>
    <property type="match status" value="1"/>
</dbReference>
<proteinExistence type="predicted"/>
<evidence type="ECO:0000256" key="1">
    <source>
        <dbReference type="SAM" id="MobiDB-lite"/>
    </source>
</evidence>
<evidence type="ECO:0000313" key="3">
    <source>
        <dbReference type="EMBL" id="DBA02949.1"/>
    </source>
</evidence>
<feature type="domain" description="PX" evidence="2">
    <location>
        <begin position="1"/>
        <end position="91"/>
    </location>
</feature>
<dbReference type="SUPFAM" id="SSF64268">
    <property type="entry name" value="PX domain"/>
    <property type="match status" value="1"/>
</dbReference>
<dbReference type="Proteomes" id="UP001146120">
    <property type="component" value="Unassembled WGS sequence"/>
</dbReference>
<comment type="caution">
    <text evidence="3">The sequence shown here is derived from an EMBL/GenBank/DDBJ whole genome shotgun (WGS) entry which is preliminary data.</text>
</comment>
<dbReference type="GO" id="GO:0035091">
    <property type="term" value="F:phosphatidylinositol binding"/>
    <property type="evidence" value="ECO:0007669"/>
    <property type="project" value="InterPro"/>
</dbReference>
<dbReference type="InterPro" id="IPR001683">
    <property type="entry name" value="PX_dom"/>
</dbReference>
<reference evidence="3" key="1">
    <citation type="submission" date="2022-11" db="EMBL/GenBank/DDBJ databases">
        <authorList>
            <person name="Morgan W.R."/>
            <person name="Tartar A."/>
        </authorList>
    </citation>
    <scope>NUCLEOTIDE SEQUENCE</scope>
    <source>
        <strain evidence="3">ARSEF 373</strain>
    </source>
</reference>
<feature type="region of interest" description="Disordered" evidence="1">
    <location>
        <begin position="107"/>
        <end position="127"/>
    </location>
</feature>
<name>A0AAV2ZAA6_9STRA</name>
<gene>
    <name evidence="3" type="ORF">N0F65_005976</name>
</gene>
<feature type="compositionally biased region" description="Polar residues" evidence="1">
    <location>
        <begin position="217"/>
        <end position="227"/>
    </location>
</feature>
<dbReference type="InterPro" id="IPR057634">
    <property type="entry name" value="PAH_ZNF598/HEL2"/>
</dbReference>
<accession>A0AAV2ZAA6</accession>
<dbReference type="Pfam" id="PF23202">
    <property type="entry name" value="PAH_ZNF598"/>
    <property type="match status" value="1"/>
</dbReference>
<dbReference type="InterPro" id="IPR036871">
    <property type="entry name" value="PX_dom_sf"/>
</dbReference>
<sequence>MKSFEDFDQFDERMRTRDPLFAKMMVTVAFAPPHKVRVFFRQDQSDRFLEKRRRELDYYMQRIMMFSDVADFQHGRGSRVLAEFLEANKYVSCKGVEEDDSQRIMTKMTQSPTNSGGSESGSTTSVGNGCRMQWKQAICEAIQDRFGESELKRFKRRVRDFRKQNDPTATASELADYVFATFDRDFAVWVMDGLPKMLKSTDKQSALKAAAAERQRPTSSQEMPVRVSTLSTTGADARLQRRHSDKEILSTVDRYAGGDRQILTEFKRSTRSLASGDMTGRAFAQYVHRTLGKDAADEVLRMVASVVPDARIQAELCSMLNSDGS</sequence>
<dbReference type="Gene3D" id="3.30.1520.10">
    <property type="entry name" value="Phox-like domain"/>
    <property type="match status" value="1"/>
</dbReference>
<dbReference type="PROSITE" id="PS50195">
    <property type="entry name" value="PX"/>
    <property type="match status" value="1"/>
</dbReference>
<feature type="compositionally biased region" description="Low complexity" evidence="1">
    <location>
        <begin position="113"/>
        <end position="127"/>
    </location>
</feature>